<dbReference type="RGD" id="1359481">
    <property type="gene designation" value="Tceanc2"/>
</dbReference>
<dbReference type="PANTHER" id="PTHR11477">
    <property type="entry name" value="TRANSCRIPTION FACTOR S-II ZINC FINGER DOMAIN-CONTAINING PROTEIN"/>
    <property type="match status" value="1"/>
</dbReference>
<gene>
    <name evidence="8" type="primary">Tceanc2</name>
    <name evidence="6" type="synonym">LOC366431</name>
    <name evidence="6" type="ORF">rCG_50208</name>
</gene>
<dbReference type="KEGG" id="rno:366431"/>
<dbReference type="PROSITE" id="PS51319">
    <property type="entry name" value="TFIIS_N"/>
    <property type="match status" value="1"/>
</dbReference>
<dbReference type="Gene3D" id="1.20.930.10">
    <property type="entry name" value="Conserved domain common to transcription factors TFIIS, elongin A, CRSP70"/>
    <property type="match status" value="1"/>
</dbReference>
<evidence type="ECO:0000256" key="1">
    <source>
        <dbReference type="ARBA" id="ARBA00004123"/>
    </source>
</evidence>
<evidence type="ECO:0000313" key="7">
    <source>
        <dbReference type="Proteomes" id="UP000234681"/>
    </source>
</evidence>
<dbReference type="RefSeq" id="XP_038966389.1">
    <property type="nucleotide sequence ID" value="XM_039110461.2"/>
</dbReference>
<proteinExistence type="predicted"/>
<dbReference type="InterPro" id="IPR017923">
    <property type="entry name" value="TFIIS_N"/>
</dbReference>
<dbReference type="SUPFAM" id="SSF47676">
    <property type="entry name" value="Conserved domain common to transcription factors TFIIS, elongin A, CRSP70"/>
    <property type="match status" value="1"/>
</dbReference>
<dbReference type="InterPro" id="IPR003617">
    <property type="entry name" value="TFIIS/CRSP70_N_sub"/>
</dbReference>
<dbReference type="Gene3D" id="1.10.472.30">
    <property type="entry name" value="Transcription elongation factor S-II, central domain"/>
    <property type="match status" value="1"/>
</dbReference>
<name>A6JYQ7_RAT</name>
<evidence type="ECO:0000256" key="2">
    <source>
        <dbReference type="ARBA" id="ARBA00023242"/>
    </source>
</evidence>
<sequence length="207" mass="24299">MDKFVIRTPRIQNSPKKKLKEKVYKQATIESLKRVVVIEDIKRWKTVLELPEQTKENLVAALQELKKKIPSREVLRSTRIGHAVNKVRRHSDPEVAGLAKEVYTEWKTFIENHLDRPSIEVHSDPKTESFRKNAQKLLSEALELKMDHLLVENIERETFHLCSRLINRPYRRTVRALVFTLKHRAEIREQVKSGTLPVGTFVQTHKK</sequence>
<dbReference type="GO" id="GO:0005634">
    <property type="term" value="C:nucleus"/>
    <property type="evidence" value="ECO:0007669"/>
    <property type="project" value="UniProtKB-SubCell"/>
</dbReference>
<feature type="domain" description="TFIIS N-terminal" evidence="4">
    <location>
        <begin position="39"/>
        <end position="113"/>
    </location>
</feature>
<dbReference type="InterPro" id="IPR003618">
    <property type="entry name" value="TFIIS_cen_dom"/>
</dbReference>
<dbReference type="CTD" id="127428"/>
<evidence type="ECO:0000256" key="3">
    <source>
        <dbReference type="PROSITE-ProRule" id="PRU00649"/>
    </source>
</evidence>
<dbReference type="RefSeq" id="NP_001014282.1">
    <property type="nucleotide sequence ID" value="NM_001014260.2"/>
</dbReference>
<dbReference type="AlphaFoldDB" id="A6JYQ7"/>
<dbReference type="GO" id="GO:0006351">
    <property type="term" value="P:DNA-templated transcription"/>
    <property type="evidence" value="ECO:0007669"/>
    <property type="project" value="InterPro"/>
</dbReference>
<reference evidence="6 7" key="1">
    <citation type="submission" date="2005-09" db="EMBL/GenBank/DDBJ databases">
        <authorList>
            <person name="Mural R.J."/>
            <person name="Li P.W."/>
            <person name="Adams M.D."/>
            <person name="Amanatides P.G."/>
            <person name="Baden-Tillson H."/>
            <person name="Barnstead M."/>
            <person name="Chin S.H."/>
            <person name="Dew I."/>
            <person name="Evans C.A."/>
            <person name="Ferriera S."/>
            <person name="Flanigan M."/>
            <person name="Fosler C."/>
            <person name="Glodek A."/>
            <person name="Gu Z."/>
            <person name="Holt R.A."/>
            <person name="Jennings D."/>
            <person name="Kraft C.L."/>
            <person name="Lu F."/>
            <person name="Nguyen T."/>
            <person name="Nusskern D.R."/>
            <person name="Pfannkoch C.M."/>
            <person name="Sitter C."/>
            <person name="Sutton G.G."/>
            <person name="Venter J.C."/>
            <person name="Wang Z."/>
            <person name="Woodage T."/>
            <person name="Zheng X.H."/>
            <person name="Zhong F."/>
        </authorList>
    </citation>
    <scope>NUCLEOTIDE SEQUENCE [LARGE SCALE GENOMIC DNA]</scope>
    <source>
        <strain>BN</strain>
        <strain evidence="7">Sprague-Dawley</strain>
    </source>
</reference>
<evidence type="ECO:0000313" key="8">
    <source>
        <dbReference type="RGD" id="1359481"/>
    </source>
</evidence>
<dbReference type="PROSITE" id="PS51321">
    <property type="entry name" value="TFIIS_CENTRAL"/>
    <property type="match status" value="1"/>
</dbReference>
<dbReference type="PANTHER" id="PTHR11477:SF14">
    <property type="entry name" value="TRANSCRIPTION ELONGATION FACTOR A N-TERMINAL AND CENTRAL DOMAIN-CONTAINING PROTEIN 2"/>
    <property type="match status" value="1"/>
</dbReference>
<dbReference type="SUPFAM" id="SSF46942">
    <property type="entry name" value="Elongation factor TFIIS domain 2"/>
    <property type="match status" value="1"/>
</dbReference>
<dbReference type="Proteomes" id="UP000234681">
    <property type="component" value="Chromosome 5"/>
</dbReference>
<organism evidence="6 7">
    <name type="scientific">Rattus norvegicus</name>
    <name type="common">Rat</name>
    <dbReference type="NCBI Taxonomy" id="10116"/>
    <lineage>
        <taxon>Eukaryota</taxon>
        <taxon>Metazoa</taxon>
        <taxon>Chordata</taxon>
        <taxon>Craniata</taxon>
        <taxon>Vertebrata</taxon>
        <taxon>Euteleostomi</taxon>
        <taxon>Mammalia</taxon>
        <taxon>Eutheria</taxon>
        <taxon>Euarchontoglires</taxon>
        <taxon>Glires</taxon>
        <taxon>Rodentia</taxon>
        <taxon>Myomorpha</taxon>
        <taxon>Muroidea</taxon>
        <taxon>Muridae</taxon>
        <taxon>Murinae</taxon>
        <taxon>Rattus</taxon>
    </lineage>
</organism>
<protein>
    <submittedName>
        <fullName evidence="6">Similar to RIKEN cDNA 2210012G02, isoform CRA_b</fullName>
    </submittedName>
</protein>
<dbReference type="GeneID" id="366431"/>
<evidence type="ECO:0000259" key="5">
    <source>
        <dbReference type="PROSITE" id="PS51321"/>
    </source>
</evidence>
<evidence type="ECO:0000313" key="6">
    <source>
        <dbReference type="EMBL" id="EDL90447.1"/>
    </source>
</evidence>
<keyword evidence="2 3" id="KW-0539">Nucleus</keyword>
<dbReference type="OrthoDB" id="44867at2759"/>
<dbReference type="EMBL" id="CH474008">
    <property type="protein sequence ID" value="EDL90447.1"/>
    <property type="molecule type" value="Genomic_DNA"/>
</dbReference>
<accession>A6JYQ7</accession>
<feature type="domain" description="TFIIS central" evidence="5">
    <location>
        <begin position="130"/>
        <end position="207"/>
    </location>
</feature>
<dbReference type="CDD" id="cd00183">
    <property type="entry name" value="TFIIS_I"/>
    <property type="match status" value="1"/>
</dbReference>
<evidence type="ECO:0000259" key="4">
    <source>
        <dbReference type="PROSITE" id="PS51319"/>
    </source>
</evidence>
<dbReference type="SMR" id="A6JYQ7"/>
<comment type="subcellular location">
    <subcellularLocation>
        <location evidence="1 3">Nucleus</location>
    </subcellularLocation>
</comment>
<dbReference type="InterPro" id="IPR035441">
    <property type="entry name" value="TFIIS/LEDGF_dom_sf"/>
</dbReference>
<dbReference type="SMART" id="SM00509">
    <property type="entry name" value="TFS2N"/>
    <property type="match status" value="1"/>
</dbReference>
<dbReference type="Pfam" id="PF08711">
    <property type="entry name" value="Med26"/>
    <property type="match status" value="1"/>
</dbReference>
<dbReference type="InterPro" id="IPR036575">
    <property type="entry name" value="TFIIS_cen_dom_sf"/>
</dbReference>
<dbReference type="OMA" id="QPKENLM"/>